<sequence length="178" mass="19468">MTTAFRTAYLADHPEVHPTLASWFEAEWPNWYGPNGEGNAREDLARYAARARLPIGIVGFLGEELVGVAVLRDQSVLAPDLRPWAAAGFVHPAHRRQGIGAKLLAAVEEVARDLGFDRIYCGTETIPAYLQRVGWTLMPRANAGGTSVPIYAKTLVPRTPPLFVDGSAHAEEVVRPTR</sequence>
<name>A0ABZ2M0N8_9BACT</name>
<keyword evidence="5" id="KW-1185">Reference proteome</keyword>
<gene>
    <name evidence="4" type="ORF">LZC94_44690</name>
</gene>
<evidence type="ECO:0000313" key="4">
    <source>
        <dbReference type="EMBL" id="WXB14906.1"/>
    </source>
</evidence>
<reference evidence="4 5" key="1">
    <citation type="submission" date="2021-12" db="EMBL/GenBank/DDBJ databases">
        <title>Discovery of the Pendulisporaceae a myxobacterial family with distinct sporulation behavior and unique specialized metabolism.</title>
        <authorList>
            <person name="Garcia R."/>
            <person name="Popoff A."/>
            <person name="Bader C.D."/>
            <person name="Loehr J."/>
            <person name="Walesch S."/>
            <person name="Walt C."/>
            <person name="Boldt J."/>
            <person name="Bunk B."/>
            <person name="Haeckl F.J.F.P.J."/>
            <person name="Gunesch A.P."/>
            <person name="Birkelbach J."/>
            <person name="Nuebel U."/>
            <person name="Pietschmann T."/>
            <person name="Bach T."/>
            <person name="Mueller R."/>
        </authorList>
    </citation>
    <scope>NUCLEOTIDE SEQUENCE [LARGE SCALE GENOMIC DNA]</scope>
    <source>
        <strain evidence="4 5">MSr11954</strain>
    </source>
</reference>
<feature type="domain" description="N-acetyltransferase" evidence="3">
    <location>
        <begin position="3"/>
        <end position="157"/>
    </location>
</feature>
<dbReference type="PROSITE" id="PS51186">
    <property type="entry name" value="GNAT"/>
    <property type="match status" value="1"/>
</dbReference>
<accession>A0ABZ2M0N8</accession>
<dbReference type="PANTHER" id="PTHR43877">
    <property type="entry name" value="AMINOALKYLPHOSPHONATE N-ACETYLTRANSFERASE-RELATED-RELATED"/>
    <property type="match status" value="1"/>
</dbReference>
<dbReference type="Proteomes" id="UP001370348">
    <property type="component" value="Chromosome"/>
</dbReference>
<evidence type="ECO:0000256" key="2">
    <source>
        <dbReference type="ARBA" id="ARBA00023315"/>
    </source>
</evidence>
<dbReference type="InterPro" id="IPR050832">
    <property type="entry name" value="Bact_Acetyltransf"/>
</dbReference>
<evidence type="ECO:0000259" key="3">
    <source>
        <dbReference type="PROSITE" id="PS51186"/>
    </source>
</evidence>
<evidence type="ECO:0000313" key="5">
    <source>
        <dbReference type="Proteomes" id="UP001370348"/>
    </source>
</evidence>
<dbReference type="SUPFAM" id="SSF55729">
    <property type="entry name" value="Acyl-CoA N-acyltransferases (Nat)"/>
    <property type="match status" value="1"/>
</dbReference>
<keyword evidence="1" id="KW-0808">Transferase</keyword>
<dbReference type="Gene3D" id="3.40.630.30">
    <property type="match status" value="1"/>
</dbReference>
<proteinExistence type="predicted"/>
<keyword evidence="2" id="KW-0012">Acyltransferase</keyword>
<dbReference type="Pfam" id="PF00583">
    <property type="entry name" value="Acetyltransf_1"/>
    <property type="match status" value="1"/>
</dbReference>
<dbReference type="CDD" id="cd04301">
    <property type="entry name" value="NAT_SF"/>
    <property type="match status" value="1"/>
</dbReference>
<evidence type="ECO:0000256" key="1">
    <source>
        <dbReference type="ARBA" id="ARBA00022679"/>
    </source>
</evidence>
<protein>
    <submittedName>
        <fullName evidence="4">GNAT family N-acetyltransferase</fullName>
    </submittedName>
</protein>
<dbReference type="RefSeq" id="WP_394824530.1">
    <property type="nucleotide sequence ID" value="NZ_CP089984.1"/>
</dbReference>
<dbReference type="InterPro" id="IPR000182">
    <property type="entry name" value="GNAT_dom"/>
</dbReference>
<organism evidence="4 5">
    <name type="scientific">Pendulispora albinea</name>
    <dbReference type="NCBI Taxonomy" id="2741071"/>
    <lineage>
        <taxon>Bacteria</taxon>
        <taxon>Pseudomonadati</taxon>
        <taxon>Myxococcota</taxon>
        <taxon>Myxococcia</taxon>
        <taxon>Myxococcales</taxon>
        <taxon>Sorangiineae</taxon>
        <taxon>Pendulisporaceae</taxon>
        <taxon>Pendulispora</taxon>
    </lineage>
</organism>
<dbReference type="EMBL" id="CP089984">
    <property type="protein sequence ID" value="WXB14906.1"/>
    <property type="molecule type" value="Genomic_DNA"/>
</dbReference>
<dbReference type="InterPro" id="IPR016181">
    <property type="entry name" value="Acyl_CoA_acyltransferase"/>
</dbReference>